<dbReference type="PROSITE" id="PS52012">
    <property type="entry name" value="CFEM"/>
    <property type="match status" value="1"/>
</dbReference>
<comment type="caution">
    <text evidence="14">Lacks conserved residue(s) required for the propagation of feature annotation.</text>
</comment>
<keyword evidence="19" id="KW-1185">Reference proteome</keyword>
<evidence type="ECO:0000256" key="7">
    <source>
        <dbReference type="ARBA" id="ARBA00022692"/>
    </source>
</evidence>
<feature type="disulfide bond" evidence="14">
    <location>
        <begin position="17"/>
        <end position="48"/>
    </location>
</feature>
<keyword evidence="6" id="KW-0325">Glycoprotein</keyword>
<feature type="compositionally biased region" description="Polar residues" evidence="15">
    <location>
        <begin position="348"/>
        <end position="362"/>
    </location>
</feature>
<dbReference type="PANTHER" id="PTHR33048">
    <property type="entry name" value="PTH11-LIKE INTEGRAL MEMBRANE PROTEIN (AFU_ORTHOLOGUE AFUA_5G11245)"/>
    <property type="match status" value="1"/>
</dbReference>
<feature type="transmembrane region" description="Helical" evidence="16">
    <location>
        <begin position="158"/>
        <end position="181"/>
    </location>
</feature>
<dbReference type="OrthoDB" id="2496787at2759"/>
<keyword evidence="8" id="KW-0732">Signal</keyword>
<evidence type="ECO:0000256" key="12">
    <source>
        <dbReference type="ARBA" id="ARBA00023288"/>
    </source>
</evidence>
<reference evidence="18 19" key="1">
    <citation type="journal article" date="2018" name="Front. Microbiol.">
        <title>Genome-Wide Analysis of Corynespora cassiicola Leaf Fall Disease Putative Effectors.</title>
        <authorList>
            <person name="Lopez D."/>
            <person name="Ribeiro S."/>
            <person name="Label P."/>
            <person name="Fumanal B."/>
            <person name="Venisse J.S."/>
            <person name="Kohler A."/>
            <person name="de Oliveira R.R."/>
            <person name="Labutti K."/>
            <person name="Lipzen A."/>
            <person name="Lail K."/>
            <person name="Bauer D."/>
            <person name="Ohm R.A."/>
            <person name="Barry K.W."/>
            <person name="Spatafora J."/>
            <person name="Grigoriev I.V."/>
            <person name="Martin F.M."/>
            <person name="Pujade-Renaud V."/>
        </authorList>
    </citation>
    <scope>NUCLEOTIDE SEQUENCE [LARGE SCALE GENOMIC DNA]</scope>
    <source>
        <strain evidence="18 19">Philippines</strain>
    </source>
</reference>
<feature type="disulfide bond" evidence="14">
    <location>
        <begin position="13"/>
        <end position="53"/>
    </location>
</feature>
<keyword evidence="12" id="KW-0449">Lipoprotein</keyword>
<feature type="disulfide bond" evidence="14">
    <location>
        <begin position="36"/>
        <end position="69"/>
    </location>
</feature>
<evidence type="ECO:0000256" key="13">
    <source>
        <dbReference type="ARBA" id="ARBA00038359"/>
    </source>
</evidence>
<comment type="similarity">
    <text evidence="13">Belongs to the SAT4 family.</text>
</comment>
<feature type="transmembrane region" description="Helical" evidence="16">
    <location>
        <begin position="193"/>
        <end position="220"/>
    </location>
</feature>
<evidence type="ECO:0000256" key="6">
    <source>
        <dbReference type="ARBA" id="ARBA00022622"/>
    </source>
</evidence>
<comment type="subcellular location">
    <subcellularLocation>
        <location evidence="2">Membrane</location>
        <topology evidence="2">Lipid-anchor</topology>
        <topology evidence="2">GPI-anchor</topology>
    </subcellularLocation>
    <subcellularLocation>
        <location evidence="1">Membrane</location>
        <topology evidence="1">Multi-pass membrane protein</topology>
    </subcellularLocation>
    <subcellularLocation>
        <location evidence="3">Secreted</location>
    </subcellularLocation>
</comment>
<organism evidence="18 19">
    <name type="scientific">Corynespora cassiicola Philippines</name>
    <dbReference type="NCBI Taxonomy" id="1448308"/>
    <lineage>
        <taxon>Eukaryota</taxon>
        <taxon>Fungi</taxon>
        <taxon>Dikarya</taxon>
        <taxon>Ascomycota</taxon>
        <taxon>Pezizomycotina</taxon>
        <taxon>Dothideomycetes</taxon>
        <taxon>Pleosporomycetidae</taxon>
        <taxon>Pleosporales</taxon>
        <taxon>Corynesporascaceae</taxon>
        <taxon>Corynespora</taxon>
    </lineage>
</organism>
<dbReference type="EMBL" id="KZ678293">
    <property type="protein sequence ID" value="PSN58562.1"/>
    <property type="molecule type" value="Genomic_DNA"/>
</dbReference>
<evidence type="ECO:0000256" key="14">
    <source>
        <dbReference type="PROSITE-ProRule" id="PRU01356"/>
    </source>
</evidence>
<dbReference type="SMART" id="SM00747">
    <property type="entry name" value="CFEM"/>
    <property type="match status" value="1"/>
</dbReference>
<evidence type="ECO:0000256" key="1">
    <source>
        <dbReference type="ARBA" id="ARBA00004141"/>
    </source>
</evidence>
<evidence type="ECO:0000256" key="15">
    <source>
        <dbReference type="SAM" id="MobiDB-lite"/>
    </source>
</evidence>
<evidence type="ECO:0000256" key="2">
    <source>
        <dbReference type="ARBA" id="ARBA00004589"/>
    </source>
</evidence>
<dbReference type="Pfam" id="PF20684">
    <property type="entry name" value="Fung_rhodopsin"/>
    <property type="match status" value="1"/>
</dbReference>
<evidence type="ECO:0000256" key="10">
    <source>
        <dbReference type="ARBA" id="ARBA00023136"/>
    </source>
</evidence>
<dbReference type="InterPro" id="IPR052337">
    <property type="entry name" value="SAT4-like"/>
</dbReference>
<dbReference type="InterPro" id="IPR049326">
    <property type="entry name" value="Rhodopsin_dom_fungi"/>
</dbReference>
<keyword evidence="11 14" id="KW-1015">Disulfide bond</keyword>
<dbReference type="AlphaFoldDB" id="A0A2T2MZC3"/>
<dbReference type="Proteomes" id="UP000240883">
    <property type="component" value="Unassembled WGS sequence"/>
</dbReference>
<evidence type="ECO:0000256" key="11">
    <source>
        <dbReference type="ARBA" id="ARBA00023157"/>
    </source>
</evidence>
<evidence type="ECO:0000256" key="9">
    <source>
        <dbReference type="ARBA" id="ARBA00022989"/>
    </source>
</evidence>
<feature type="disulfide bond" evidence="14">
    <location>
        <begin position="27"/>
        <end position="34"/>
    </location>
</feature>
<dbReference type="InterPro" id="IPR008427">
    <property type="entry name" value="Extracellular_membr_CFEM_dom"/>
</dbReference>
<dbReference type="STRING" id="1448308.A0A2T2MZC3"/>
<feature type="region of interest" description="Disordered" evidence="15">
    <location>
        <begin position="348"/>
        <end position="370"/>
    </location>
</feature>
<evidence type="ECO:0000313" key="18">
    <source>
        <dbReference type="EMBL" id="PSN58562.1"/>
    </source>
</evidence>
<evidence type="ECO:0000256" key="5">
    <source>
        <dbReference type="ARBA" id="ARBA00022525"/>
    </source>
</evidence>
<dbReference type="GO" id="GO:0005576">
    <property type="term" value="C:extracellular region"/>
    <property type="evidence" value="ECO:0007669"/>
    <property type="project" value="UniProtKB-SubCell"/>
</dbReference>
<proteinExistence type="inferred from homology"/>
<feature type="domain" description="CFEM" evidence="17">
    <location>
        <begin position="1"/>
        <end position="96"/>
    </location>
</feature>
<gene>
    <name evidence="18" type="ORF">BS50DRAFT_605556</name>
</gene>
<feature type="transmembrane region" description="Helical" evidence="16">
    <location>
        <begin position="240"/>
        <end position="263"/>
    </location>
</feature>
<keyword evidence="10 16" id="KW-0472">Membrane</keyword>
<dbReference type="PANTHER" id="PTHR33048:SF143">
    <property type="entry name" value="EXTRACELLULAR MEMBRANE PROTEIN CFEM DOMAIN-CONTAINING PROTEIN-RELATED"/>
    <property type="match status" value="1"/>
</dbReference>
<dbReference type="Pfam" id="PF05730">
    <property type="entry name" value="CFEM"/>
    <property type="match status" value="1"/>
</dbReference>
<feature type="transmembrane region" description="Helical" evidence="16">
    <location>
        <begin position="275"/>
        <end position="295"/>
    </location>
</feature>
<comment type="similarity">
    <text evidence="4">Belongs to the RBT5 family.</text>
</comment>
<keyword evidence="5" id="KW-0964">Secreted</keyword>
<evidence type="ECO:0000313" key="19">
    <source>
        <dbReference type="Proteomes" id="UP000240883"/>
    </source>
</evidence>
<evidence type="ECO:0000256" key="16">
    <source>
        <dbReference type="SAM" id="Phobius"/>
    </source>
</evidence>
<name>A0A2T2MZC3_CORCC</name>
<keyword evidence="7 16" id="KW-0812">Transmembrane</keyword>
<dbReference type="GO" id="GO:0098552">
    <property type="term" value="C:side of membrane"/>
    <property type="evidence" value="ECO:0007669"/>
    <property type="project" value="UniProtKB-KW"/>
</dbReference>
<protein>
    <recommendedName>
        <fullName evidence="17">CFEM domain-containing protein</fullName>
    </recommendedName>
</protein>
<evidence type="ECO:0000256" key="4">
    <source>
        <dbReference type="ARBA" id="ARBA00010031"/>
    </source>
</evidence>
<evidence type="ECO:0000256" key="8">
    <source>
        <dbReference type="ARBA" id="ARBA00022729"/>
    </source>
</evidence>
<evidence type="ECO:0000256" key="3">
    <source>
        <dbReference type="ARBA" id="ARBA00004613"/>
    </source>
</evidence>
<sequence>MASALFTEDMPPCAIACILNATAQSPCGVQNIDCTCTNSSLQSNVETCVLQTCTIKEGLTAKNITSSLCKAPFRDRSGSLKVMNIAFAIPTNICVPARIIGKFAGLGHSFGMDDICLIIATYVGLTNAIITDRGAIPSGLGRDVWTLNFSSITAFARFFYFIKVLYFVELTFVKLSFLFFYKRIFPRKEIARMIWVTIAFNSLFGLSFTLASILGCRPISRSWTYWDGSEPEKKCINTNSLVWSNAGISVAVDLWMLAIPLSQVIHLQLPTKKKIALAFMFGIGTFVTIVSILRLHSLIDFAKSRNPTWDQWEATMWSIIEINVGIVGACMPMFRAILARAFPRVFGSTASSPKQSYENGVRNNPGKKRGKILVKLNGKADKNAQRAHQARKSISRIESQEDEIELVEAANQRSEESI</sequence>
<evidence type="ECO:0000259" key="17">
    <source>
        <dbReference type="PROSITE" id="PS52012"/>
    </source>
</evidence>
<keyword evidence="6" id="KW-0336">GPI-anchor</keyword>
<feature type="transmembrane region" description="Helical" evidence="16">
    <location>
        <begin position="315"/>
        <end position="334"/>
    </location>
</feature>
<accession>A0A2T2MZC3</accession>
<keyword evidence="9 16" id="KW-1133">Transmembrane helix</keyword>